<reference evidence="5" key="1">
    <citation type="journal article" date="2019" name="Int. J. Syst. Evol. Microbiol.">
        <title>The Global Catalogue of Microorganisms (GCM) 10K type strain sequencing project: providing services to taxonomists for standard genome sequencing and annotation.</title>
        <authorList>
            <consortium name="The Broad Institute Genomics Platform"/>
            <consortium name="The Broad Institute Genome Sequencing Center for Infectious Disease"/>
            <person name="Wu L."/>
            <person name="Ma J."/>
        </authorList>
    </citation>
    <scope>NUCLEOTIDE SEQUENCE [LARGE SCALE GENOMIC DNA]</scope>
    <source>
        <strain evidence="5">KCTC 52237</strain>
    </source>
</reference>
<evidence type="ECO:0000256" key="1">
    <source>
        <dbReference type="SAM" id="Phobius"/>
    </source>
</evidence>
<feature type="transmembrane region" description="Helical" evidence="1">
    <location>
        <begin position="12"/>
        <end position="34"/>
    </location>
</feature>
<dbReference type="EMBL" id="JBHRTF010000002">
    <property type="protein sequence ID" value="MFC3114315.1"/>
    <property type="molecule type" value="Genomic_DNA"/>
</dbReference>
<proteinExistence type="predicted"/>
<organism evidence="4 5">
    <name type="scientific">Cellvibrio fontiphilus</name>
    <dbReference type="NCBI Taxonomy" id="1815559"/>
    <lineage>
        <taxon>Bacteria</taxon>
        <taxon>Pseudomonadati</taxon>
        <taxon>Pseudomonadota</taxon>
        <taxon>Gammaproteobacteria</taxon>
        <taxon>Cellvibrionales</taxon>
        <taxon>Cellvibrionaceae</taxon>
        <taxon>Cellvibrio</taxon>
    </lineage>
</organism>
<feature type="domain" description="PilX/PilW C-terminal" evidence="2">
    <location>
        <begin position="95"/>
        <end position="180"/>
    </location>
</feature>
<evidence type="ECO:0000313" key="5">
    <source>
        <dbReference type="Proteomes" id="UP001595555"/>
    </source>
</evidence>
<protein>
    <submittedName>
        <fullName evidence="4">Pilus assembly protein</fullName>
    </submittedName>
</protein>
<dbReference type="InterPro" id="IPR025205">
    <property type="entry name" value="PilX/PilW_C"/>
</dbReference>
<keyword evidence="1" id="KW-1133">Transmembrane helix</keyword>
<keyword evidence="5" id="KW-1185">Reference proteome</keyword>
<comment type="caution">
    <text evidence="4">The sequence shown here is derived from an EMBL/GenBank/DDBJ whole genome shotgun (WGS) entry which is preliminary data.</text>
</comment>
<dbReference type="Pfam" id="PF13681">
    <property type="entry name" value="PilX"/>
    <property type="match status" value="1"/>
</dbReference>
<accession>A0ABV7F9T2</accession>
<dbReference type="Pfam" id="PF14341">
    <property type="entry name" value="PilX_N"/>
    <property type="match status" value="1"/>
</dbReference>
<name>A0ABV7F9T2_9GAMM</name>
<evidence type="ECO:0000313" key="4">
    <source>
        <dbReference type="EMBL" id="MFC3114315.1"/>
    </source>
</evidence>
<gene>
    <name evidence="4" type="ORF">ACFODX_02025</name>
</gene>
<sequence length="181" mass="19848">MKQQIRSLQKQSGAVLVVGLVLLLILTVIGLASIRGSDLQERMAGNMRDRNTAFQSAEAALREAEKVMNGVVTPSFSGAVVGYWPDLNKPDAALSRPAEWTKDEWEENSVQLDDDTIKGVADQPRYTVEKVIITRLAASQGSGVDHVSVERVQDAEFYRITSRGVGLTEDSEVILQSTFAR</sequence>
<dbReference type="RefSeq" id="WP_324256832.1">
    <property type="nucleotide sequence ID" value="NZ_JAYKTU010000001.1"/>
</dbReference>
<keyword evidence="1" id="KW-0472">Membrane</keyword>
<feature type="domain" description="Type 4 fimbrial biogenesis protein PilX N-terminal" evidence="3">
    <location>
        <begin position="12"/>
        <end position="62"/>
    </location>
</feature>
<dbReference type="InterPro" id="IPR025746">
    <property type="entry name" value="PilX_N_dom"/>
</dbReference>
<keyword evidence="1" id="KW-0812">Transmembrane</keyword>
<evidence type="ECO:0000259" key="3">
    <source>
        <dbReference type="Pfam" id="PF14341"/>
    </source>
</evidence>
<dbReference type="Proteomes" id="UP001595555">
    <property type="component" value="Unassembled WGS sequence"/>
</dbReference>
<evidence type="ECO:0000259" key="2">
    <source>
        <dbReference type="Pfam" id="PF13681"/>
    </source>
</evidence>